<feature type="compositionally biased region" description="Low complexity" evidence="1">
    <location>
        <begin position="104"/>
        <end position="118"/>
    </location>
</feature>
<name>A0A182QUD4_9DIPT</name>
<dbReference type="InterPro" id="IPR004827">
    <property type="entry name" value="bZIP"/>
</dbReference>
<dbReference type="InterPro" id="IPR046347">
    <property type="entry name" value="bZIP_sf"/>
</dbReference>
<feature type="region of interest" description="Disordered" evidence="1">
    <location>
        <begin position="95"/>
        <end position="150"/>
    </location>
</feature>
<reference evidence="3" key="2">
    <citation type="submission" date="2020-05" db="UniProtKB">
        <authorList>
            <consortium name="EnsemblMetazoa"/>
        </authorList>
    </citation>
    <scope>IDENTIFICATION</scope>
    <source>
        <strain evidence="3">FAR1</strain>
    </source>
</reference>
<dbReference type="EMBL" id="AXCN02000707">
    <property type="status" value="NOT_ANNOTATED_CDS"/>
    <property type="molecule type" value="Genomic_DNA"/>
</dbReference>
<dbReference type="Pfam" id="PF07716">
    <property type="entry name" value="bZIP_2"/>
    <property type="match status" value="1"/>
</dbReference>
<evidence type="ECO:0000259" key="2">
    <source>
        <dbReference type="PROSITE" id="PS00036"/>
    </source>
</evidence>
<dbReference type="EnsemblMetazoa" id="AFAF017052-RA">
    <property type="protein sequence ID" value="AFAF017052-PA"/>
    <property type="gene ID" value="AFAF017052"/>
</dbReference>
<dbReference type="GO" id="GO:0003700">
    <property type="term" value="F:DNA-binding transcription factor activity"/>
    <property type="evidence" value="ECO:0007669"/>
    <property type="project" value="InterPro"/>
</dbReference>
<dbReference type="VEuPathDB" id="VectorBase:AFAF017052"/>
<protein>
    <recommendedName>
        <fullName evidence="2">BZIP domain-containing protein</fullName>
    </recommendedName>
</protein>
<reference evidence="4" key="1">
    <citation type="submission" date="2014-01" db="EMBL/GenBank/DDBJ databases">
        <title>The Genome Sequence of Anopheles farauti FAR1 (V2).</title>
        <authorList>
            <consortium name="The Broad Institute Genomics Platform"/>
            <person name="Neafsey D.E."/>
            <person name="Besansky N."/>
            <person name="Howell P."/>
            <person name="Walton C."/>
            <person name="Young S.K."/>
            <person name="Zeng Q."/>
            <person name="Gargeya S."/>
            <person name="Fitzgerald M."/>
            <person name="Haas B."/>
            <person name="Abouelleil A."/>
            <person name="Allen A.W."/>
            <person name="Alvarado L."/>
            <person name="Arachchi H.M."/>
            <person name="Berlin A.M."/>
            <person name="Chapman S.B."/>
            <person name="Gainer-Dewar J."/>
            <person name="Goldberg J."/>
            <person name="Griggs A."/>
            <person name="Gujja S."/>
            <person name="Hansen M."/>
            <person name="Howarth C."/>
            <person name="Imamovic A."/>
            <person name="Ireland A."/>
            <person name="Larimer J."/>
            <person name="McCowan C."/>
            <person name="Murphy C."/>
            <person name="Pearson M."/>
            <person name="Poon T.W."/>
            <person name="Priest M."/>
            <person name="Roberts A."/>
            <person name="Saif S."/>
            <person name="Shea T."/>
            <person name="Sisk P."/>
            <person name="Sykes S."/>
            <person name="Wortman J."/>
            <person name="Nusbaum C."/>
            <person name="Birren B."/>
        </authorList>
    </citation>
    <scope>NUCLEOTIDE SEQUENCE [LARGE SCALE GENOMIC DNA]</scope>
    <source>
        <strain evidence="4">FAR1</strain>
    </source>
</reference>
<feature type="domain" description="BZIP" evidence="2">
    <location>
        <begin position="311"/>
        <end position="324"/>
    </location>
</feature>
<proteinExistence type="predicted"/>
<feature type="region of interest" description="Disordered" evidence="1">
    <location>
        <begin position="17"/>
        <end position="59"/>
    </location>
</feature>
<dbReference type="PROSITE" id="PS00036">
    <property type="entry name" value="BZIP_BASIC"/>
    <property type="match status" value="1"/>
</dbReference>
<feature type="compositionally biased region" description="Polar residues" evidence="1">
    <location>
        <begin position="29"/>
        <end position="38"/>
    </location>
</feature>
<dbReference type="GO" id="GO:0005634">
    <property type="term" value="C:nucleus"/>
    <property type="evidence" value="ECO:0007669"/>
    <property type="project" value="UniProtKB-ARBA"/>
</dbReference>
<keyword evidence="4" id="KW-1185">Reference proteome</keyword>
<dbReference type="SUPFAM" id="SSF57959">
    <property type="entry name" value="Leucine zipper domain"/>
    <property type="match status" value="1"/>
</dbReference>
<dbReference type="Proteomes" id="UP000075886">
    <property type="component" value="Unassembled WGS sequence"/>
</dbReference>
<evidence type="ECO:0000313" key="3">
    <source>
        <dbReference type="EnsemblMetazoa" id="AFAF017052-PA"/>
    </source>
</evidence>
<accession>A0A182QUD4</accession>
<organism evidence="3 4">
    <name type="scientific">Anopheles farauti</name>
    <dbReference type="NCBI Taxonomy" id="69004"/>
    <lineage>
        <taxon>Eukaryota</taxon>
        <taxon>Metazoa</taxon>
        <taxon>Ecdysozoa</taxon>
        <taxon>Arthropoda</taxon>
        <taxon>Hexapoda</taxon>
        <taxon>Insecta</taxon>
        <taxon>Pterygota</taxon>
        <taxon>Neoptera</taxon>
        <taxon>Endopterygota</taxon>
        <taxon>Diptera</taxon>
        <taxon>Nematocera</taxon>
        <taxon>Culicoidea</taxon>
        <taxon>Culicidae</taxon>
        <taxon>Anophelinae</taxon>
        <taxon>Anopheles</taxon>
    </lineage>
</organism>
<dbReference type="AlphaFoldDB" id="A0A182QUD4"/>
<evidence type="ECO:0000313" key="4">
    <source>
        <dbReference type="Proteomes" id="UP000075886"/>
    </source>
</evidence>
<feature type="region of interest" description="Disordered" evidence="1">
    <location>
        <begin position="206"/>
        <end position="232"/>
    </location>
</feature>
<sequence>MTDFDAAAALLMLSSGSRSSTFHKEIDSENNNLNTISLSPGKKRQRKSISPKQRNSGPLNMIAVHENYTQHNHELAKLPPPASTKRMSISPAPMAEDHLQHQESTVSSSHCGRSGSSSPDLKQWSRTSSPIVEQRKQLAGSASSGRAVKSPSDFRTMLYASPGMNGFAMLLNSGLKQYSSSSPEQQTEDEHHEKPLHVVTAPTAVDGAIGGMGRSAPEDKSARSPSDSGVSSIHDELLQPNLVLQRWRFDVGDSVPESVKTELASIMEISAYNKQLYTNTQIAKFPLEMGFNPNKSRIRKECQNEIDNEDRMKNNAASRRSRHKKKLLTQMMNIGLEFDRQENRQLYMQQRWLTDQIVDLEEKSLSQGIDPQVLRQLRTACGFQ</sequence>
<evidence type="ECO:0000256" key="1">
    <source>
        <dbReference type="SAM" id="MobiDB-lite"/>
    </source>
</evidence>